<evidence type="ECO:0000313" key="14">
    <source>
        <dbReference type="Proteomes" id="UP000238701"/>
    </source>
</evidence>
<keyword evidence="9 11" id="KW-0472">Membrane</keyword>
<evidence type="ECO:0000256" key="5">
    <source>
        <dbReference type="ARBA" id="ARBA00022519"/>
    </source>
</evidence>
<feature type="compositionally biased region" description="Low complexity" evidence="10">
    <location>
        <begin position="80"/>
        <end position="93"/>
    </location>
</feature>
<feature type="region of interest" description="Disordered" evidence="10">
    <location>
        <begin position="1"/>
        <end position="38"/>
    </location>
</feature>
<dbReference type="AlphaFoldDB" id="A0A2U3KU61"/>
<proteinExistence type="inferred from homology"/>
<keyword evidence="6 11" id="KW-0812">Transmembrane</keyword>
<feature type="compositionally biased region" description="Basic and acidic residues" evidence="10">
    <location>
        <begin position="1"/>
        <end position="21"/>
    </location>
</feature>
<evidence type="ECO:0000256" key="6">
    <source>
        <dbReference type="ARBA" id="ARBA00022692"/>
    </source>
</evidence>
<dbReference type="OrthoDB" id="123206at2"/>
<evidence type="ECO:0000256" key="10">
    <source>
        <dbReference type="SAM" id="MobiDB-lite"/>
    </source>
</evidence>
<dbReference type="NCBIfam" id="TIGR01352">
    <property type="entry name" value="tonB_Cterm"/>
    <property type="match status" value="1"/>
</dbReference>
<keyword evidence="8 11" id="KW-1133">Transmembrane helix</keyword>
<dbReference type="Pfam" id="PF03544">
    <property type="entry name" value="TonB_C"/>
    <property type="match status" value="1"/>
</dbReference>
<dbReference type="GO" id="GO:0055085">
    <property type="term" value="P:transmembrane transport"/>
    <property type="evidence" value="ECO:0007669"/>
    <property type="project" value="InterPro"/>
</dbReference>
<dbReference type="PANTHER" id="PTHR33446:SF11">
    <property type="entry name" value="TONB3"/>
    <property type="match status" value="1"/>
</dbReference>
<sequence>MSEPRTFEPKTFEPKALETKTKQQFLTAPPGRRPTERSQQRLMIGALVLLLAALGLLLYHDRDFWFPDTQEAEDQANESAPATTAAAPLPAAPSTKRPTIAKTRHNAKAQAKAAPPAAPPNPPANTTAQRTVLPPLEVEVVAGDSHRKVHPGTNSVRVDLQPGTAPQTVSEAANGAADTAAGITSNAAERVQMSADTTAIVSHSVQPGYPLLARQMKVQGSVILQALISRDGAIQDLHVLSGPPILASAAQEAVKQWRFKPHYLGSEAVETQARITVNFTISTN</sequence>
<evidence type="ECO:0000259" key="12">
    <source>
        <dbReference type="PROSITE" id="PS52015"/>
    </source>
</evidence>
<comment type="similarity">
    <text evidence="2">Belongs to the TonB family.</text>
</comment>
<keyword evidence="3" id="KW-0813">Transport</keyword>
<dbReference type="Proteomes" id="UP000238701">
    <property type="component" value="Unassembled WGS sequence"/>
</dbReference>
<keyword evidence="5" id="KW-0997">Cell inner membrane</keyword>
<dbReference type="Gene3D" id="3.30.1150.10">
    <property type="match status" value="1"/>
</dbReference>
<name>A0A2U3KU61_9BACT</name>
<protein>
    <recommendedName>
        <fullName evidence="12">TonB C-terminal domain-containing protein</fullName>
    </recommendedName>
</protein>
<feature type="region of interest" description="Disordered" evidence="10">
    <location>
        <begin position="71"/>
        <end position="128"/>
    </location>
</feature>
<dbReference type="SUPFAM" id="SSF74653">
    <property type="entry name" value="TolA/TonB C-terminal domain"/>
    <property type="match status" value="1"/>
</dbReference>
<dbReference type="GO" id="GO:0031992">
    <property type="term" value="F:energy transducer activity"/>
    <property type="evidence" value="ECO:0007669"/>
    <property type="project" value="TreeGrafter"/>
</dbReference>
<evidence type="ECO:0000256" key="4">
    <source>
        <dbReference type="ARBA" id="ARBA00022475"/>
    </source>
</evidence>
<dbReference type="EMBL" id="OMOD01000142">
    <property type="protein sequence ID" value="SPF43195.1"/>
    <property type="molecule type" value="Genomic_DNA"/>
</dbReference>
<evidence type="ECO:0000256" key="3">
    <source>
        <dbReference type="ARBA" id="ARBA00022448"/>
    </source>
</evidence>
<evidence type="ECO:0000256" key="1">
    <source>
        <dbReference type="ARBA" id="ARBA00004383"/>
    </source>
</evidence>
<reference evidence="14" key="1">
    <citation type="submission" date="2018-02" db="EMBL/GenBank/DDBJ databases">
        <authorList>
            <person name="Hausmann B."/>
        </authorList>
    </citation>
    <scope>NUCLEOTIDE SEQUENCE [LARGE SCALE GENOMIC DNA]</scope>
    <source>
        <strain evidence="14">Peat soil MAG SbA1</strain>
    </source>
</reference>
<keyword evidence="4" id="KW-1003">Cell membrane</keyword>
<dbReference type="GO" id="GO:0015031">
    <property type="term" value="P:protein transport"/>
    <property type="evidence" value="ECO:0007669"/>
    <property type="project" value="UniProtKB-KW"/>
</dbReference>
<accession>A0A2U3KU61</accession>
<evidence type="ECO:0000256" key="11">
    <source>
        <dbReference type="SAM" id="Phobius"/>
    </source>
</evidence>
<evidence type="ECO:0000256" key="9">
    <source>
        <dbReference type="ARBA" id="ARBA00023136"/>
    </source>
</evidence>
<dbReference type="InterPro" id="IPR051045">
    <property type="entry name" value="TonB-dependent_transducer"/>
</dbReference>
<dbReference type="GO" id="GO:0098797">
    <property type="term" value="C:plasma membrane protein complex"/>
    <property type="evidence" value="ECO:0007669"/>
    <property type="project" value="TreeGrafter"/>
</dbReference>
<evidence type="ECO:0000256" key="2">
    <source>
        <dbReference type="ARBA" id="ARBA00006555"/>
    </source>
</evidence>
<feature type="transmembrane region" description="Helical" evidence="11">
    <location>
        <begin position="42"/>
        <end position="60"/>
    </location>
</feature>
<dbReference type="InterPro" id="IPR006260">
    <property type="entry name" value="TonB/TolA_C"/>
</dbReference>
<dbReference type="PROSITE" id="PS52015">
    <property type="entry name" value="TONB_CTD"/>
    <property type="match status" value="1"/>
</dbReference>
<gene>
    <name evidence="13" type="ORF">SBA1_480065</name>
</gene>
<evidence type="ECO:0000256" key="8">
    <source>
        <dbReference type="ARBA" id="ARBA00022989"/>
    </source>
</evidence>
<keyword evidence="7" id="KW-0653">Protein transport</keyword>
<feature type="domain" description="TonB C-terminal" evidence="12">
    <location>
        <begin position="194"/>
        <end position="284"/>
    </location>
</feature>
<evidence type="ECO:0000256" key="7">
    <source>
        <dbReference type="ARBA" id="ARBA00022927"/>
    </source>
</evidence>
<evidence type="ECO:0000313" key="13">
    <source>
        <dbReference type="EMBL" id="SPF43195.1"/>
    </source>
</evidence>
<comment type="subcellular location">
    <subcellularLocation>
        <location evidence="1">Cell inner membrane</location>
        <topology evidence="1">Single-pass membrane protein</topology>
        <orientation evidence="1">Periplasmic side</orientation>
    </subcellularLocation>
</comment>
<organism evidence="13 14">
    <name type="scientific">Candidatus Sulfotelmatobacter kueseliae</name>
    <dbReference type="NCBI Taxonomy" id="2042962"/>
    <lineage>
        <taxon>Bacteria</taxon>
        <taxon>Pseudomonadati</taxon>
        <taxon>Acidobacteriota</taxon>
        <taxon>Terriglobia</taxon>
        <taxon>Terriglobales</taxon>
        <taxon>Candidatus Korobacteraceae</taxon>
        <taxon>Candidatus Sulfotelmatobacter</taxon>
    </lineage>
</organism>
<dbReference type="InterPro" id="IPR037682">
    <property type="entry name" value="TonB_C"/>
</dbReference>
<dbReference type="PANTHER" id="PTHR33446">
    <property type="entry name" value="PROTEIN TONB-RELATED"/>
    <property type="match status" value="1"/>
</dbReference>